<dbReference type="InterPro" id="IPR021323">
    <property type="entry name" value="DUF2927"/>
</dbReference>
<comment type="caution">
    <text evidence="1">The sequence shown here is derived from an EMBL/GenBank/DDBJ whole genome shotgun (WGS) entry which is preliminary data.</text>
</comment>
<dbReference type="Proteomes" id="UP001138961">
    <property type="component" value="Unassembled WGS sequence"/>
</dbReference>
<protein>
    <submittedName>
        <fullName evidence="1">DUF2927 domain-containing protein</fullName>
    </submittedName>
</protein>
<dbReference type="RefSeq" id="WP_226747123.1">
    <property type="nucleotide sequence ID" value="NZ_JAJATZ010000001.1"/>
</dbReference>
<organism evidence="1 2">
    <name type="scientific">Loktanella gaetbuli</name>
    <dbReference type="NCBI Taxonomy" id="2881335"/>
    <lineage>
        <taxon>Bacteria</taxon>
        <taxon>Pseudomonadati</taxon>
        <taxon>Pseudomonadota</taxon>
        <taxon>Alphaproteobacteria</taxon>
        <taxon>Rhodobacterales</taxon>
        <taxon>Roseobacteraceae</taxon>
        <taxon>Loktanella</taxon>
    </lineage>
</organism>
<proteinExistence type="predicted"/>
<dbReference type="PROSITE" id="PS51257">
    <property type="entry name" value="PROKAR_LIPOPROTEIN"/>
    <property type="match status" value="1"/>
</dbReference>
<accession>A0ABS8BQW1</accession>
<dbReference type="Pfam" id="PF11150">
    <property type="entry name" value="DUF2927"/>
    <property type="match status" value="1"/>
</dbReference>
<keyword evidence="2" id="KW-1185">Reference proteome</keyword>
<evidence type="ECO:0000313" key="2">
    <source>
        <dbReference type="Proteomes" id="UP001138961"/>
    </source>
</evidence>
<reference evidence="1" key="1">
    <citation type="submission" date="2021-10" db="EMBL/GenBank/DDBJ databases">
        <title>Loktanella gaetbuli sp. nov., isolated from a tidal flat.</title>
        <authorList>
            <person name="Park S."/>
            <person name="Yoon J.-H."/>
        </authorList>
    </citation>
    <scope>NUCLEOTIDE SEQUENCE</scope>
    <source>
        <strain evidence="1">TSTF-M6</strain>
    </source>
</reference>
<dbReference type="EMBL" id="JAJATZ010000001">
    <property type="protein sequence ID" value="MCB5198123.1"/>
    <property type="molecule type" value="Genomic_DNA"/>
</dbReference>
<name>A0ABS8BQW1_9RHOB</name>
<sequence length="449" mass="48671">MRQTFAVWALAFAASCAPVQPVDTITRAATTSALPPMQGFADTSPVRVTRSNAEMAQDFLDLTFRLESGRTISTMTRFEGPLTVRVLGSAAPTLATDLDVLLSRLRQEADLDIRPTQSSDASITIQAIPQRTLQRAVPKAACFVVPRVRDWDEYMASRSSGRVDWSTLTQREHAAIFVPADAAPQEIRDCLHEELAQVLGPLNDLYRLPDSVFNDDNIHAVLTGFDMLMLRVTYAPELRSGMTRAQVASVLPAILARLNPRGGSGGTASFPDTSRDWIRAMETALTEGSSPATRRAAAARAVRIGQTLGWTGPREGFAYYAMGRLEVGNDSRAALAAFEAADRIYRASQATQIHSAHIAVQKAAFALSAGDAMTTIELADLAIPLAREHQNAALLATLMMFKAEALELQGGSVAAEALRLDSLPWARYGFGSDDNVRARLAEVRGLRPF</sequence>
<gene>
    <name evidence="1" type="ORF">LGQ03_02615</name>
</gene>
<evidence type="ECO:0000313" key="1">
    <source>
        <dbReference type="EMBL" id="MCB5198123.1"/>
    </source>
</evidence>